<proteinExistence type="predicted"/>
<evidence type="ECO:0000256" key="2">
    <source>
        <dbReference type="ARBA" id="ARBA00023125"/>
    </source>
</evidence>
<dbReference type="Pfam" id="PF01047">
    <property type="entry name" value="MarR"/>
    <property type="match status" value="1"/>
</dbReference>
<evidence type="ECO:0000256" key="1">
    <source>
        <dbReference type="ARBA" id="ARBA00023015"/>
    </source>
</evidence>
<dbReference type="PANTHER" id="PTHR42756:SF1">
    <property type="entry name" value="TRANSCRIPTIONAL REPRESSOR OF EMRAB OPERON"/>
    <property type="match status" value="1"/>
</dbReference>
<dbReference type="AlphaFoldDB" id="E7RDE4"/>
<keyword evidence="1" id="KW-0805">Transcription regulation</keyword>
<dbReference type="Gene3D" id="1.10.10.10">
    <property type="entry name" value="Winged helix-like DNA-binding domain superfamily/Winged helix DNA-binding domain"/>
    <property type="match status" value="1"/>
</dbReference>
<dbReference type="PANTHER" id="PTHR42756">
    <property type="entry name" value="TRANSCRIPTIONAL REGULATOR, MARR"/>
    <property type="match status" value="1"/>
</dbReference>
<evidence type="ECO:0000259" key="4">
    <source>
        <dbReference type="PROSITE" id="PS50995"/>
    </source>
</evidence>
<dbReference type="InterPro" id="IPR036390">
    <property type="entry name" value="WH_DNA-bd_sf"/>
</dbReference>
<evidence type="ECO:0000313" key="5">
    <source>
        <dbReference type="EMBL" id="EGA90948.1"/>
    </source>
</evidence>
<protein>
    <submittedName>
        <fullName evidence="5">MarR family transcriptional regulator</fullName>
    </submittedName>
</protein>
<sequence length="145" mass="17131">MKYSLRRIRLSYIAWLRYARYYNRTMTCTNRDLAKWGLRTGQFDIISHLKKHERVTQSELANRLAVTNSNITQILSKLEEAGYIKREQEWKTKYISLTPAGVILRNEVVPAQEQFRADQFSNLTEEELEQLIHLLKKANQGVNEE</sequence>
<keyword evidence="3" id="KW-0804">Transcription</keyword>
<dbReference type="Proteomes" id="UP000003052">
    <property type="component" value="Unassembled WGS sequence"/>
</dbReference>
<dbReference type="InterPro" id="IPR036388">
    <property type="entry name" value="WH-like_DNA-bd_sf"/>
</dbReference>
<dbReference type="GO" id="GO:0003677">
    <property type="term" value="F:DNA binding"/>
    <property type="evidence" value="ECO:0007669"/>
    <property type="project" value="UniProtKB-KW"/>
</dbReference>
<accession>E7RDE4</accession>
<dbReference type="eggNOG" id="COG1846">
    <property type="taxonomic scope" value="Bacteria"/>
</dbReference>
<evidence type="ECO:0000256" key="3">
    <source>
        <dbReference type="ARBA" id="ARBA00023163"/>
    </source>
</evidence>
<feature type="domain" description="HTH marR-type" evidence="4">
    <location>
        <begin position="1"/>
        <end position="140"/>
    </location>
</feature>
<gene>
    <name evidence="5" type="ORF">GPDM_02360</name>
</gene>
<name>E7RDE4_9BACL</name>
<comment type="caution">
    <text evidence="5">The sequence shown here is derived from an EMBL/GenBank/DDBJ whole genome shotgun (WGS) entry which is preliminary data.</text>
</comment>
<dbReference type="SMART" id="SM00347">
    <property type="entry name" value="HTH_MARR"/>
    <property type="match status" value="1"/>
</dbReference>
<dbReference type="CDD" id="cd00090">
    <property type="entry name" value="HTH_ARSR"/>
    <property type="match status" value="1"/>
</dbReference>
<keyword evidence="2" id="KW-0238">DNA-binding</keyword>
<dbReference type="RefSeq" id="WP_008428552.1">
    <property type="nucleotide sequence ID" value="NZ_AEPB01000008.1"/>
</dbReference>
<dbReference type="InterPro" id="IPR000835">
    <property type="entry name" value="HTH_MarR-typ"/>
</dbReference>
<dbReference type="EMBL" id="AEPB01000008">
    <property type="protein sequence ID" value="EGA90948.1"/>
    <property type="molecule type" value="Genomic_DNA"/>
</dbReference>
<dbReference type="OrthoDB" id="158803at2"/>
<dbReference type="InterPro" id="IPR011991">
    <property type="entry name" value="ArsR-like_HTH"/>
</dbReference>
<dbReference type="PROSITE" id="PS50995">
    <property type="entry name" value="HTH_MARR_2"/>
    <property type="match status" value="1"/>
</dbReference>
<reference evidence="5 6" key="1">
    <citation type="journal article" date="2011" name="J. Bacteriol.">
        <title>The Draft Genome of Planococcus donghaensis MPA1U2 Reveals Nonsporulation Pathways Controlled by a Conserved Spo0A Regulon.</title>
        <authorList>
            <person name="Pearson M.D."/>
            <person name="Noller H.F."/>
        </authorList>
    </citation>
    <scope>NUCLEOTIDE SEQUENCE [LARGE SCALE GENOMIC DNA]</scope>
    <source>
        <strain evidence="5 6">MPA1U2</strain>
    </source>
</reference>
<dbReference type="PRINTS" id="PR00598">
    <property type="entry name" value="HTHMARR"/>
</dbReference>
<evidence type="ECO:0000313" key="6">
    <source>
        <dbReference type="Proteomes" id="UP000003052"/>
    </source>
</evidence>
<organism evidence="5 6">
    <name type="scientific">Planococcus donghaensis MPA1U2</name>
    <dbReference type="NCBI Taxonomy" id="933115"/>
    <lineage>
        <taxon>Bacteria</taxon>
        <taxon>Bacillati</taxon>
        <taxon>Bacillota</taxon>
        <taxon>Bacilli</taxon>
        <taxon>Bacillales</taxon>
        <taxon>Caryophanaceae</taxon>
        <taxon>Planococcus</taxon>
    </lineage>
</organism>
<dbReference type="SUPFAM" id="SSF46785">
    <property type="entry name" value="Winged helix' DNA-binding domain"/>
    <property type="match status" value="1"/>
</dbReference>
<dbReference type="GO" id="GO:0003700">
    <property type="term" value="F:DNA-binding transcription factor activity"/>
    <property type="evidence" value="ECO:0007669"/>
    <property type="project" value="InterPro"/>
</dbReference>